<evidence type="ECO:0000313" key="3">
    <source>
        <dbReference type="Proteomes" id="UP000807342"/>
    </source>
</evidence>
<feature type="non-terminal residue" evidence="2">
    <location>
        <position position="1"/>
    </location>
</feature>
<dbReference type="EMBL" id="MU153672">
    <property type="protein sequence ID" value="KAF9439682.1"/>
    <property type="molecule type" value="Genomic_DNA"/>
</dbReference>
<dbReference type="OrthoDB" id="3253416at2759"/>
<feature type="region of interest" description="Disordered" evidence="1">
    <location>
        <begin position="325"/>
        <end position="389"/>
    </location>
</feature>
<reference evidence="2" key="1">
    <citation type="submission" date="2020-11" db="EMBL/GenBank/DDBJ databases">
        <authorList>
            <consortium name="DOE Joint Genome Institute"/>
            <person name="Ahrendt S."/>
            <person name="Riley R."/>
            <person name="Andreopoulos W."/>
            <person name="Labutti K."/>
            <person name="Pangilinan J."/>
            <person name="Ruiz-Duenas F.J."/>
            <person name="Barrasa J.M."/>
            <person name="Sanchez-Garcia M."/>
            <person name="Camarero S."/>
            <person name="Miyauchi S."/>
            <person name="Serrano A."/>
            <person name="Linde D."/>
            <person name="Babiker R."/>
            <person name="Drula E."/>
            <person name="Ayuso-Fernandez I."/>
            <person name="Pacheco R."/>
            <person name="Padilla G."/>
            <person name="Ferreira P."/>
            <person name="Barriuso J."/>
            <person name="Kellner H."/>
            <person name="Castanera R."/>
            <person name="Alfaro M."/>
            <person name="Ramirez L."/>
            <person name="Pisabarro A.G."/>
            <person name="Kuo A."/>
            <person name="Tritt A."/>
            <person name="Lipzen A."/>
            <person name="He G."/>
            <person name="Yan M."/>
            <person name="Ng V."/>
            <person name="Cullen D."/>
            <person name="Martin F."/>
            <person name="Rosso M.-N."/>
            <person name="Henrissat B."/>
            <person name="Hibbett D."/>
            <person name="Martinez A.T."/>
            <person name="Grigoriev I.V."/>
        </authorList>
    </citation>
    <scope>NUCLEOTIDE SEQUENCE</scope>
    <source>
        <strain evidence="2">MF-IS2</strain>
    </source>
</reference>
<comment type="caution">
    <text evidence="2">The sequence shown here is derived from an EMBL/GenBank/DDBJ whole genome shotgun (WGS) entry which is preliminary data.</text>
</comment>
<feature type="compositionally biased region" description="Basic residues" evidence="1">
    <location>
        <begin position="356"/>
        <end position="367"/>
    </location>
</feature>
<organism evidence="2 3">
    <name type="scientific">Macrolepiota fuliginosa MF-IS2</name>
    <dbReference type="NCBI Taxonomy" id="1400762"/>
    <lineage>
        <taxon>Eukaryota</taxon>
        <taxon>Fungi</taxon>
        <taxon>Dikarya</taxon>
        <taxon>Basidiomycota</taxon>
        <taxon>Agaricomycotina</taxon>
        <taxon>Agaricomycetes</taxon>
        <taxon>Agaricomycetidae</taxon>
        <taxon>Agaricales</taxon>
        <taxon>Agaricineae</taxon>
        <taxon>Agaricaceae</taxon>
        <taxon>Macrolepiota</taxon>
    </lineage>
</organism>
<sequence length="389" mass="44117">NPDQPVIPPNVRPNCQKVDYLTTKIAKEVKDANKKAFNDDIKALLDKINGDMKALMEKHNRTESSVKQLIFAQTNYKNLTKVNLYNMLVYHIAVEVNKDCTPGDHKHLKEIQQMASEELDKLTKQEKNELHQELEGFCDLKTNSVRCNNAAANLDFQATVTRIGSEVTLLAKHTNCVAIAFFAPAHINNATFPCWVHSNNGSQFIMDKFNMSPGEFSHRLEKWAMSHKSSDKLVTLQKNCTTIIVEGLRNITGQKGMKMCYEKYDAEIQYSHKVQLHGWPSNVKFASPYKITVMSNIHLLHDALKASKCTWVEMTACKHDNLKHKLKGKAAAKKSTAKRKRREDDENTETNEHPPVKKVKKGTKSRKSTAMLPPVFRSAPVIESESKDD</sequence>
<feature type="compositionally biased region" description="Basic residues" evidence="1">
    <location>
        <begin position="325"/>
        <end position="341"/>
    </location>
</feature>
<protein>
    <submittedName>
        <fullName evidence="2">Uncharacterized protein</fullName>
    </submittedName>
</protein>
<evidence type="ECO:0000313" key="2">
    <source>
        <dbReference type="EMBL" id="KAF9439682.1"/>
    </source>
</evidence>
<keyword evidence="3" id="KW-1185">Reference proteome</keyword>
<accession>A0A9P5WWP3</accession>
<evidence type="ECO:0000256" key="1">
    <source>
        <dbReference type="SAM" id="MobiDB-lite"/>
    </source>
</evidence>
<proteinExistence type="predicted"/>
<dbReference type="AlphaFoldDB" id="A0A9P5WWP3"/>
<name>A0A9P5WWP3_9AGAR</name>
<gene>
    <name evidence="2" type="ORF">P691DRAFT_690080</name>
</gene>
<dbReference type="Proteomes" id="UP000807342">
    <property type="component" value="Unassembled WGS sequence"/>
</dbReference>